<evidence type="ECO:0000313" key="6">
    <source>
        <dbReference type="EMBL" id="JAV08935.1"/>
    </source>
</evidence>
<comment type="similarity">
    <text evidence="1">Belongs to the bacterial ribosomal protein bL34 family.</text>
</comment>
<dbReference type="PANTHER" id="PTHR14503:SF4">
    <property type="entry name" value="LARGE RIBOSOMAL SUBUNIT PROTEIN BL34M"/>
    <property type="match status" value="1"/>
</dbReference>
<evidence type="ECO:0000256" key="3">
    <source>
        <dbReference type="ARBA" id="ARBA00023274"/>
    </source>
</evidence>
<organism evidence="6">
    <name type="scientific">Nyssomyia neivai</name>
    <dbReference type="NCBI Taxonomy" id="330878"/>
    <lineage>
        <taxon>Eukaryota</taxon>
        <taxon>Metazoa</taxon>
        <taxon>Ecdysozoa</taxon>
        <taxon>Arthropoda</taxon>
        <taxon>Hexapoda</taxon>
        <taxon>Insecta</taxon>
        <taxon>Pterygota</taxon>
        <taxon>Neoptera</taxon>
        <taxon>Endopterygota</taxon>
        <taxon>Diptera</taxon>
        <taxon>Nematocera</taxon>
        <taxon>Psychodoidea</taxon>
        <taxon>Psychodidae</taxon>
        <taxon>Nyssomyia</taxon>
    </lineage>
</organism>
<protein>
    <recommendedName>
        <fullName evidence="4">Large ribosomal subunit protein bL34m</fullName>
    </recommendedName>
    <alternativeName>
        <fullName evidence="5">39S ribosomal protein L34, mitochondrial</fullName>
    </alternativeName>
</protein>
<proteinExistence type="inferred from homology"/>
<dbReference type="GO" id="GO:0005762">
    <property type="term" value="C:mitochondrial large ribosomal subunit"/>
    <property type="evidence" value="ECO:0007669"/>
    <property type="project" value="TreeGrafter"/>
</dbReference>
<dbReference type="Pfam" id="PF00468">
    <property type="entry name" value="Ribosomal_L34"/>
    <property type="match status" value="1"/>
</dbReference>
<sequence>MLNFLQIITTSVRNQFLTRGYHSVAQNTIVGPKPGGLWSLVFSRTNIRNNFPRPSEIKRVRKLGLQARLATAGGRRVIMRRILKGKHVLAH</sequence>
<keyword evidence="2 6" id="KW-0689">Ribosomal protein</keyword>
<dbReference type="Gene3D" id="1.10.287.3980">
    <property type="match status" value="1"/>
</dbReference>
<dbReference type="EMBL" id="GFDF01005149">
    <property type="protein sequence ID" value="JAV08935.1"/>
    <property type="molecule type" value="Transcribed_RNA"/>
</dbReference>
<dbReference type="GO" id="GO:0003735">
    <property type="term" value="F:structural constituent of ribosome"/>
    <property type="evidence" value="ECO:0007669"/>
    <property type="project" value="InterPro"/>
</dbReference>
<dbReference type="AlphaFoldDB" id="A0A1L8DRH8"/>
<evidence type="ECO:0000256" key="2">
    <source>
        <dbReference type="ARBA" id="ARBA00022980"/>
    </source>
</evidence>
<evidence type="ECO:0000256" key="5">
    <source>
        <dbReference type="ARBA" id="ARBA00035434"/>
    </source>
</evidence>
<accession>A0A1L8DRH8</accession>
<evidence type="ECO:0000256" key="1">
    <source>
        <dbReference type="ARBA" id="ARBA00010111"/>
    </source>
</evidence>
<dbReference type="GO" id="GO:0006412">
    <property type="term" value="P:translation"/>
    <property type="evidence" value="ECO:0007669"/>
    <property type="project" value="InterPro"/>
</dbReference>
<reference evidence="6" key="1">
    <citation type="submission" date="2016-12" db="EMBL/GenBank/DDBJ databases">
        <title>An insight into the sialome and mialome of the sand fly, Nyssomyia neivai.</title>
        <authorList>
            <person name="Sebastian V."/>
            <person name="Goulart T.M."/>
            <person name="Oliveira W."/>
            <person name="Calvo E."/>
            <person name="Oliveira L.F."/>
            <person name="Pinto M.C."/>
            <person name="Rosselino A.M."/>
            <person name="Ribeiro J.M."/>
        </authorList>
    </citation>
    <scope>NUCLEOTIDE SEQUENCE</scope>
</reference>
<keyword evidence="3" id="KW-0687">Ribonucleoprotein</keyword>
<dbReference type="PANTHER" id="PTHR14503">
    <property type="entry name" value="MITOCHONDRIAL RIBOSOMAL PROTEIN 34 FAMILY MEMBER"/>
    <property type="match status" value="1"/>
</dbReference>
<dbReference type="InterPro" id="IPR000271">
    <property type="entry name" value="Ribosomal_bL34"/>
</dbReference>
<evidence type="ECO:0000256" key="4">
    <source>
        <dbReference type="ARBA" id="ARBA00035274"/>
    </source>
</evidence>
<name>A0A1L8DRH8_9DIPT</name>